<dbReference type="InterPro" id="IPR021484">
    <property type="entry name" value="DUF3137"/>
</dbReference>
<feature type="transmembrane region" description="Helical" evidence="1">
    <location>
        <begin position="51"/>
        <end position="78"/>
    </location>
</feature>
<protein>
    <submittedName>
        <fullName evidence="2">DUF3137 domain-containing protein</fullName>
    </submittedName>
</protein>
<proteinExistence type="predicted"/>
<keyword evidence="1" id="KW-0812">Transmembrane</keyword>
<comment type="caution">
    <text evidence="2">The sequence shown here is derived from an EMBL/GenBank/DDBJ whole genome shotgun (WGS) entry which is preliminary data.</text>
</comment>
<organism evidence="2 3">
    <name type="scientific">Desmonostoc muscorum LEGE 12446</name>
    <dbReference type="NCBI Taxonomy" id="1828758"/>
    <lineage>
        <taxon>Bacteria</taxon>
        <taxon>Bacillati</taxon>
        <taxon>Cyanobacteriota</taxon>
        <taxon>Cyanophyceae</taxon>
        <taxon>Nostocales</taxon>
        <taxon>Nostocaceae</taxon>
        <taxon>Desmonostoc</taxon>
    </lineage>
</organism>
<keyword evidence="3" id="KW-1185">Reference proteome</keyword>
<dbReference type="Proteomes" id="UP000622533">
    <property type="component" value="Unassembled WGS sequence"/>
</dbReference>
<dbReference type="AlphaFoldDB" id="A0A8J7DDG4"/>
<evidence type="ECO:0000256" key="1">
    <source>
        <dbReference type="SAM" id="Phobius"/>
    </source>
</evidence>
<gene>
    <name evidence="2" type="ORF">IQ276_26385</name>
</gene>
<dbReference type="EMBL" id="JADEXS010000485">
    <property type="protein sequence ID" value="MBE9025816.1"/>
    <property type="molecule type" value="Genomic_DNA"/>
</dbReference>
<name>A0A8J7DDG4_DESMC</name>
<dbReference type="Pfam" id="PF11335">
    <property type="entry name" value="DUF3137"/>
    <property type="match status" value="1"/>
</dbReference>
<sequence length="463" mass="54683">MSTTAPIETLPEEAEPAIEKFTPKTLKEFKVFCQKNLLGELKVFECRRKQALLSIITLHLLFLSFLIITFKLLSMISFDINDYIYIEEPSLFESHSTPIAVLFISTVIVFLFYFFNYLLAFLLVFWIWIFFYSTIFQGSFADFTYKISEKIFAFANQNKNLKYLNYCSKEDSKNTISSFQHSELFKGLINPNNIERDVYIYGKINGIDICFSNIRAELELKHDWTNFLDIIFFMVRRYETIIQSNVIYLFIFSIIRVISLFIFILPFTFSALIFRFIKIISYIINHILRGQNIEYKKFESEVLTNQFTRTNLIFKGLFFKAKLNNNLQTVTIVQPKVIKANIHALNHTKKQLIKLEDPQFAKLFTVYADDQIEARYVLSTNLMDKIVKFRKKTNRNIYISFVDDMIYIAIEEAVENNIFDPNLYKSVLNFAPLREYFETLNLMLGIVEDLNLDRHIWQRAAPN</sequence>
<feature type="transmembrane region" description="Helical" evidence="1">
    <location>
        <begin position="246"/>
        <end position="265"/>
    </location>
</feature>
<keyword evidence="1" id="KW-1133">Transmembrane helix</keyword>
<reference evidence="2" key="1">
    <citation type="submission" date="2020-10" db="EMBL/GenBank/DDBJ databases">
        <authorList>
            <person name="Castelo-Branco R."/>
            <person name="Eusebio N."/>
            <person name="Adriana R."/>
            <person name="Vieira A."/>
            <person name="Brugerolle De Fraissinette N."/>
            <person name="Rezende De Castro R."/>
            <person name="Schneider M.P."/>
            <person name="Vasconcelos V."/>
            <person name="Leao P.N."/>
        </authorList>
    </citation>
    <scope>NUCLEOTIDE SEQUENCE</scope>
    <source>
        <strain evidence="2">LEGE 12446</strain>
    </source>
</reference>
<feature type="transmembrane region" description="Helical" evidence="1">
    <location>
        <begin position="98"/>
        <end position="131"/>
    </location>
</feature>
<accession>A0A8J7DDG4</accession>
<dbReference type="RefSeq" id="WP_193921148.1">
    <property type="nucleotide sequence ID" value="NZ_JADEXS020000001.1"/>
</dbReference>
<keyword evidence="1" id="KW-0472">Membrane</keyword>
<evidence type="ECO:0000313" key="2">
    <source>
        <dbReference type="EMBL" id="MBE9025816.1"/>
    </source>
</evidence>
<evidence type="ECO:0000313" key="3">
    <source>
        <dbReference type="Proteomes" id="UP000622533"/>
    </source>
</evidence>